<keyword evidence="5" id="KW-0808">Transferase</keyword>
<keyword evidence="12 17" id="KW-0464">Manganese</keyword>
<comment type="catalytic activity">
    <reaction evidence="16 17">
        <text>N(4)-(alpha-D-Man-(1-&gt;3)-[alpha-D-Man-(1-&gt;3)-[alpha-D-Man-(1-&gt;6)]-alpha-D-Man-(1-&gt;6)]-beta-D-Man-(1-&gt;4)-beta-D-GlcNAc-(1-&gt;4)-beta-D-GlcNAc)-L-asparaginyl-[protein] (N-glucan mannose isomer 5A1,2) + UDP-N-acetyl-alpha-D-glucosamine = N(4)-{beta-D-GlcNAc-(1-&gt;2)-alpha-D-Man-(1-&gt;3)-[alpha-D-Man-(1-&gt;3)-[alpha-D-Man-(1-&gt;6)]-alpha-D-Man-(1-&gt;6)]-beta-D-Man-(1-&gt;4)-beta-D-GlcNAc-(1-&gt;4)-beta-D-GlcNAc}-L-asparaginyl-[protein] + UDP + H(+)</text>
        <dbReference type="Rhea" id="RHEA:11456"/>
        <dbReference type="Rhea" id="RHEA-COMP:14367"/>
        <dbReference type="Rhea" id="RHEA-COMP:14368"/>
        <dbReference type="ChEBI" id="CHEBI:15378"/>
        <dbReference type="ChEBI" id="CHEBI:57705"/>
        <dbReference type="ChEBI" id="CHEBI:58223"/>
        <dbReference type="ChEBI" id="CHEBI:59087"/>
        <dbReference type="ChEBI" id="CHEBI:60625"/>
        <dbReference type="EC" id="2.4.1.101"/>
    </reaction>
</comment>
<comment type="cofactor">
    <cofactor evidence="17">
        <name>Mn(2+)</name>
        <dbReference type="ChEBI" id="CHEBI:29035"/>
    </cofactor>
    <text evidence="17">The cofactor is mostly bound to the substrate.</text>
</comment>
<name>A0A914VHJ9_9BILA</name>
<evidence type="ECO:0000256" key="9">
    <source>
        <dbReference type="ARBA" id="ARBA00022989"/>
    </source>
</evidence>
<evidence type="ECO:0000256" key="5">
    <source>
        <dbReference type="ARBA" id="ARBA00022679"/>
    </source>
</evidence>
<dbReference type="Pfam" id="PF03071">
    <property type="entry name" value="GNT-I"/>
    <property type="match status" value="1"/>
</dbReference>
<keyword evidence="9" id="KW-1133">Transmembrane helix</keyword>
<dbReference type="InterPro" id="IPR004139">
    <property type="entry name" value="Glyco_trans_13"/>
</dbReference>
<dbReference type="InterPro" id="IPR052261">
    <property type="entry name" value="Glycosyltransferase_13"/>
</dbReference>
<evidence type="ECO:0000313" key="19">
    <source>
        <dbReference type="WBParaSite" id="PSAMB.scaffold2025size25948.g16085.t1"/>
    </source>
</evidence>
<evidence type="ECO:0000256" key="11">
    <source>
        <dbReference type="ARBA" id="ARBA00023136"/>
    </source>
</evidence>
<evidence type="ECO:0000256" key="14">
    <source>
        <dbReference type="ARBA" id="ARBA00038949"/>
    </source>
</evidence>
<keyword evidence="11" id="KW-0472">Membrane</keyword>
<keyword evidence="10 17" id="KW-0333">Golgi apparatus</keyword>
<keyword evidence="4 17" id="KW-0328">Glycosyltransferase</keyword>
<dbReference type="PANTHER" id="PTHR10468:SF3">
    <property type="entry name" value="ALPHA-1,3-MANNOSYL-GLYCOPROTEIN 2-BETA-N-ACETYLGLUCOSAMINYLTRANSFERASE"/>
    <property type="match status" value="1"/>
</dbReference>
<evidence type="ECO:0000313" key="18">
    <source>
        <dbReference type="Proteomes" id="UP000887566"/>
    </source>
</evidence>
<evidence type="ECO:0000256" key="3">
    <source>
        <dbReference type="ARBA" id="ARBA00006492"/>
    </source>
</evidence>
<organism evidence="18 19">
    <name type="scientific">Plectus sambesii</name>
    <dbReference type="NCBI Taxonomy" id="2011161"/>
    <lineage>
        <taxon>Eukaryota</taxon>
        <taxon>Metazoa</taxon>
        <taxon>Ecdysozoa</taxon>
        <taxon>Nematoda</taxon>
        <taxon>Chromadorea</taxon>
        <taxon>Plectida</taxon>
        <taxon>Plectina</taxon>
        <taxon>Plectoidea</taxon>
        <taxon>Plectidae</taxon>
        <taxon>Plectus</taxon>
    </lineage>
</organism>
<accession>A0A914VHJ9</accession>
<dbReference type="InterPro" id="IPR029044">
    <property type="entry name" value="Nucleotide-diphossugar_trans"/>
</dbReference>
<dbReference type="GO" id="GO:0006487">
    <property type="term" value="P:protein N-linked glycosylation"/>
    <property type="evidence" value="ECO:0007669"/>
    <property type="project" value="TreeGrafter"/>
</dbReference>
<evidence type="ECO:0000256" key="2">
    <source>
        <dbReference type="ARBA" id="ARBA00004922"/>
    </source>
</evidence>
<comment type="pathway">
    <text evidence="2 17">Protein modification; protein glycosylation.</text>
</comment>
<reference evidence="19" key="1">
    <citation type="submission" date="2022-11" db="UniProtKB">
        <authorList>
            <consortium name="WormBaseParasite"/>
        </authorList>
    </citation>
    <scope>IDENTIFICATION</scope>
</reference>
<dbReference type="PANTHER" id="PTHR10468">
    <property type="entry name" value="PROTEIN O-LINKED-MANNOSE BETA-1,2-N-ACETYLGLUCOSAMINYLTRANSFERASE 1/ALPHA-1,3-MANNOSYL-GLYCOPROTEIN 2-BETA-N-ACETYLGLUCOSAMINYLTRANSFERASE"/>
    <property type="match status" value="1"/>
</dbReference>
<evidence type="ECO:0000256" key="15">
    <source>
        <dbReference type="ARBA" id="ARBA00041712"/>
    </source>
</evidence>
<dbReference type="GO" id="GO:0003827">
    <property type="term" value="F:alpha-1,3-mannosylglycoprotein 2-beta-N-acetylglucosaminyltransferase activity"/>
    <property type="evidence" value="ECO:0007669"/>
    <property type="project" value="UniProtKB-UniRule"/>
</dbReference>
<sequence>MCNHVNAFFRLRPAESEFPVVVSQDCCHDDTKEAILAFNDRITFIEHPDQRKQAGYKSGAKNYFLISQHYRWALDHVFMTLQYEHAIITEDDLDIADDFFSYFLSLRRLLREDETIWCISAWNDNGGDTITDRRHSESLYRTDFFPGLGWMLQRKLWLELRESWPEAFWDDWLRHQDVRKGRSCVRPEVSRTAHNMLVAGKGSSNGMYKNYLSGIHLPDEAVDFAKIDISYLLKNNYDQTLKSSLESARLITFEELNKKPHLEAGKPVRFPYETPRQFRELAAHFGLMKDIRSGMPRTAYDGIVTFYFNDARAYLYPAIDSFAYNETWDDMNRYLEFAELFCRPGRYTGKCDPKDPEMIAWFAKRKQSKRLSEWKNLIVN</sequence>
<dbReference type="Proteomes" id="UP000887566">
    <property type="component" value="Unplaced"/>
</dbReference>
<protein>
    <recommendedName>
        <fullName evidence="14 17">Alpha-1,3-mannosyl-glycoprotein 2-beta-N-acetylglucosaminyltransferase</fullName>
        <shortName evidence="17">GNT-I</shortName>
        <shortName evidence="17">GlcNAc-T I</shortName>
        <ecNumber evidence="14 17">2.4.1.101</ecNumber>
    </recommendedName>
    <alternativeName>
        <fullName evidence="15 17">N-glycosyl-oligosaccharide-glycoprotein N-acetylglucosaminyltransferase I</fullName>
    </alternativeName>
</protein>
<keyword evidence="6" id="KW-0812">Transmembrane</keyword>
<dbReference type="Gene3D" id="3.90.550.10">
    <property type="entry name" value="Spore Coat Polysaccharide Biosynthesis Protein SpsA, Chain A"/>
    <property type="match status" value="1"/>
</dbReference>
<evidence type="ECO:0000256" key="17">
    <source>
        <dbReference type="RuleBase" id="RU368119"/>
    </source>
</evidence>
<dbReference type="GO" id="GO:0000139">
    <property type="term" value="C:Golgi membrane"/>
    <property type="evidence" value="ECO:0007669"/>
    <property type="project" value="UniProtKB-SubCell"/>
</dbReference>
<evidence type="ECO:0000256" key="8">
    <source>
        <dbReference type="ARBA" id="ARBA00022968"/>
    </source>
</evidence>
<dbReference type="AlphaFoldDB" id="A0A914VHJ9"/>
<evidence type="ECO:0000256" key="10">
    <source>
        <dbReference type="ARBA" id="ARBA00023034"/>
    </source>
</evidence>
<evidence type="ECO:0000256" key="16">
    <source>
        <dbReference type="ARBA" id="ARBA00049421"/>
    </source>
</evidence>
<keyword evidence="8 17" id="KW-0735">Signal-anchor</keyword>
<comment type="subcellular location">
    <subcellularLocation>
        <location evidence="1 17">Golgi apparatus membrane</location>
        <topology evidence="1 17">Single-pass type II membrane protein</topology>
    </subcellularLocation>
</comment>
<comment type="function">
    <text evidence="13 17">Initiates complex N-linked carbohydrate formation. Essential for the conversion of high-mannose to hybrid and complex N-glycans.</text>
</comment>
<evidence type="ECO:0000256" key="1">
    <source>
        <dbReference type="ARBA" id="ARBA00004323"/>
    </source>
</evidence>
<dbReference type="SUPFAM" id="SSF53448">
    <property type="entry name" value="Nucleotide-diphospho-sugar transferases"/>
    <property type="match status" value="1"/>
</dbReference>
<keyword evidence="7 17" id="KW-0479">Metal-binding</keyword>
<evidence type="ECO:0000256" key="6">
    <source>
        <dbReference type="ARBA" id="ARBA00022692"/>
    </source>
</evidence>
<dbReference type="Gene3D" id="3.10.180.20">
    <property type="entry name" value="N-Acetylglucosaminyltransferase I, Domain 2"/>
    <property type="match status" value="1"/>
</dbReference>
<dbReference type="EC" id="2.4.1.101" evidence="14 17"/>
<evidence type="ECO:0000256" key="13">
    <source>
        <dbReference type="ARBA" id="ARBA00037706"/>
    </source>
</evidence>
<dbReference type="FunFam" id="3.90.550.10:FF:000252">
    <property type="entry name" value="Protein O-linked-mannose beta-1,2-N-acetylglucosaminyltransferase 1"/>
    <property type="match status" value="1"/>
</dbReference>
<evidence type="ECO:0000256" key="12">
    <source>
        <dbReference type="ARBA" id="ARBA00023211"/>
    </source>
</evidence>
<evidence type="ECO:0000256" key="7">
    <source>
        <dbReference type="ARBA" id="ARBA00022723"/>
    </source>
</evidence>
<comment type="similarity">
    <text evidence="3 17">Belongs to the glycosyltransferase 13 family.</text>
</comment>
<evidence type="ECO:0000256" key="4">
    <source>
        <dbReference type="ARBA" id="ARBA00022676"/>
    </source>
</evidence>
<proteinExistence type="inferred from homology"/>
<dbReference type="GO" id="GO:0030145">
    <property type="term" value="F:manganese ion binding"/>
    <property type="evidence" value="ECO:0007669"/>
    <property type="project" value="UniProtKB-UniRule"/>
</dbReference>
<keyword evidence="18" id="KW-1185">Reference proteome</keyword>
<dbReference type="WBParaSite" id="PSAMB.scaffold2025size25948.g16085.t1">
    <property type="protein sequence ID" value="PSAMB.scaffold2025size25948.g16085.t1"/>
    <property type="gene ID" value="PSAMB.scaffold2025size25948.g16085"/>
</dbReference>